<evidence type="ECO:0000256" key="4">
    <source>
        <dbReference type="ARBA" id="ARBA00023136"/>
    </source>
</evidence>
<dbReference type="InterPro" id="IPR052770">
    <property type="entry name" value="Cobalt_transport_CbiQ"/>
</dbReference>
<feature type="transmembrane region" description="Helical" evidence="5">
    <location>
        <begin position="12"/>
        <end position="33"/>
    </location>
</feature>
<protein>
    <submittedName>
        <fullName evidence="6">Energy-coupling factor transport system permease protein</fullName>
    </submittedName>
</protein>
<feature type="transmembrane region" description="Helical" evidence="5">
    <location>
        <begin position="40"/>
        <end position="56"/>
    </location>
</feature>
<gene>
    <name evidence="6" type="ORF">J2S05_000880</name>
</gene>
<feature type="transmembrane region" description="Helical" evidence="5">
    <location>
        <begin position="62"/>
        <end position="83"/>
    </location>
</feature>
<sequence>MSALYVTKDTWITHVNPSVKLILSICLFAYMIFIHNPSHLVYLTAVFAMLLFAFSGHPLRYLLIFTAPFILVFFSSASSMIFFGRGDTTWFKWGIFHVTEESFYRGVHLGFRALSFAVLGMIFALTTKPVLLFYSLMQQLKVPSKYAYSFLASIRIIPIMIEEFQTLRHALVIRQAVPEKGIKSIYKKLAFFSVPLLAQSIRRAQRIAVAMEAKRFMQVKQRTYFYETRLSYFDAIFLIVLVAAPFGTYVLADVFPLFEITDVRYTHS</sequence>
<dbReference type="InterPro" id="IPR003339">
    <property type="entry name" value="ABC/ECF_trnsptr_transmembrane"/>
</dbReference>
<keyword evidence="3 5" id="KW-1133">Transmembrane helix</keyword>
<comment type="caution">
    <text evidence="6">The sequence shown here is derived from an EMBL/GenBank/DDBJ whole genome shotgun (WGS) entry which is preliminary data.</text>
</comment>
<proteinExistence type="predicted"/>
<feature type="transmembrane region" description="Helical" evidence="5">
    <location>
        <begin position="113"/>
        <end position="134"/>
    </location>
</feature>
<organism evidence="6 7">
    <name type="scientific">Alkalicoccobacillus murimartini</name>
    <dbReference type="NCBI Taxonomy" id="171685"/>
    <lineage>
        <taxon>Bacteria</taxon>
        <taxon>Bacillati</taxon>
        <taxon>Bacillota</taxon>
        <taxon>Bacilli</taxon>
        <taxon>Bacillales</taxon>
        <taxon>Bacillaceae</taxon>
        <taxon>Alkalicoccobacillus</taxon>
    </lineage>
</organism>
<feature type="transmembrane region" description="Helical" evidence="5">
    <location>
        <begin position="230"/>
        <end position="252"/>
    </location>
</feature>
<dbReference type="CDD" id="cd16914">
    <property type="entry name" value="EcfT"/>
    <property type="match status" value="1"/>
</dbReference>
<evidence type="ECO:0000256" key="2">
    <source>
        <dbReference type="ARBA" id="ARBA00022692"/>
    </source>
</evidence>
<comment type="subcellular location">
    <subcellularLocation>
        <location evidence="1">Membrane</location>
        <topology evidence="1">Multi-pass membrane protein</topology>
    </subcellularLocation>
</comment>
<name>A0ABT9YE27_9BACI</name>
<dbReference type="Proteomes" id="UP001225034">
    <property type="component" value="Unassembled WGS sequence"/>
</dbReference>
<keyword evidence="7" id="KW-1185">Reference proteome</keyword>
<dbReference type="PANTHER" id="PTHR43723:SF1">
    <property type="entry name" value="COBALT TRANSPORT PROTEIN CBIQ"/>
    <property type="match status" value="1"/>
</dbReference>
<dbReference type="PANTHER" id="PTHR43723">
    <property type="entry name" value="COBALT TRANSPORT PROTEIN CBIQ"/>
    <property type="match status" value="1"/>
</dbReference>
<keyword evidence="4 5" id="KW-0472">Membrane</keyword>
<evidence type="ECO:0000256" key="3">
    <source>
        <dbReference type="ARBA" id="ARBA00022989"/>
    </source>
</evidence>
<evidence type="ECO:0000313" key="6">
    <source>
        <dbReference type="EMBL" id="MDQ0206106.1"/>
    </source>
</evidence>
<keyword evidence="2 5" id="KW-0812">Transmembrane</keyword>
<evidence type="ECO:0000313" key="7">
    <source>
        <dbReference type="Proteomes" id="UP001225034"/>
    </source>
</evidence>
<dbReference type="RefSeq" id="WP_306980267.1">
    <property type="nucleotide sequence ID" value="NZ_JAUSUA010000001.1"/>
</dbReference>
<accession>A0ABT9YE27</accession>
<dbReference type="EMBL" id="JAUSUA010000001">
    <property type="protein sequence ID" value="MDQ0206106.1"/>
    <property type="molecule type" value="Genomic_DNA"/>
</dbReference>
<reference evidence="6 7" key="1">
    <citation type="submission" date="2023-07" db="EMBL/GenBank/DDBJ databases">
        <title>Genomic Encyclopedia of Type Strains, Phase IV (KMG-IV): sequencing the most valuable type-strain genomes for metagenomic binning, comparative biology and taxonomic classification.</title>
        <authorList>
            <person name="Goeker M."/>
        </authorList>
    </citation>
    <scope>NUCLEOTIDE SEQUENCE [LARGE SCALE GENOMIC DNA]</scope>
    <source>
        <strain evidence="6 7">DSM 19154</strain>
    </source>
</reference>
<dbReference type="Pfam" id="PF02361">
    <property type="entry name" value="CbiQ"/>
    <property type="match status" value="1"/>
</dbReference>
<evidence type="ECO:0000256" key="1">
    <source>
        <dbReference type="ARBA" id="ARBA00004141"/>
    </source>
</evidence>
<evidence type="ECO:0000256" key="5">
    <source>
        <dbReference type="SAM" id="Phobius"/>
    </source>
</evidence>